<dbReference type="EMBL" id="JBAHYK010000603">
    <property type="protein sequence ID" value="KAL0572636.1"/>
    <property type="molecule type" value="Genomic_DNA"/>
</dbReference>
<organism evidence="2 3">
    <name type="scientific">Marasmius crinis-equi</name>
    <dbReference type="NCBI Taxonomy" id="585013"/>
    <lineage>
        <taxon>Eukaryota</taxon>
        <taxon>Fungi</taxon>
        <taxon>Dikarya</taxon>
        <taxon>Basidiomycota</taxon>
        <taxon>Agaricomycotina</taxon>
        <taxon>Agaricomycetes</taxon>
        <taxon>Agaricomycetidae</taxon>
        <taxon>Agaricales</taxon>
        <taxon>Marasmiineae</taxon>
        <taxon>Marasmiaceae</taxon>
        <taxon>Marasmius</taxon>
    </lineage>
</organism>
<gene>
    <name evidence="2" type="ORF">V5O48_009322</name>
</gene>
<comment type="caution">
    <text evidence="2">The sequence shown here is derived from an EMBL/GenBank/DDBJ whole genome shotgun (WGS) entry which is preliminary data.</text>
</comment>
<name>A0ABR3FBM4_9AGAR</name>
<feature type="region of interest" description="Disordered" evidence="1">
    <location>
        <begin position="120"/>
        <end position="184"/>
    </location>
</feature>
<sequence>MGYTTPRKDYNVLLLSMACRGSINHSTYFEINSGDFLYGGRAIVYGFLAATDPALIRGVKTLIQVGLGRGSMRFYTSTKDPTSLLSSNGKGVVVHIKLSSFQSPPSGAPPSAEHRYSKVYQTDRSNAPPKRDVEVPPLDTHDIHLNRYPEEPARLTSLLSANEERRTRRSRIQVMEEDSFEKEL</sequence>
<proteinExistence type="predicted"/>
<evidence type="ECO:0000313" key="2">
    <source>
        <dbReference type="EMBL" id="KAL0572636.1"/>
    </source>
</evidence>
<feature type="compositionally biased region" description="Basic and acidic residues" evidence="1">
    <location>
        <begin position="129"/>
        <end position="153"/>
    </location>
</feature>
<evidence type="ECO:0000256" key="1">
    <source>
        <dbReference type="SAM" id="MobiDB-lite"/>
    </source>
</evidence>
<accession>A0ABR3FBM4</accession>
<evidence type="ECO:0000313" key="3">
    <source>
        <dbReference type="Proteomes" id="UP001465976"/>
    </source>
</evidence>
<reference evidence="2 3" key="1">
    <citation type="submission" date="2024-02" db="EMBL/GenBank/DDBJ databases">
        <title>A draft genome for the cacao thread blight pathogen Marasmius crinis-equi.</title>
        <authorList>
            <person name="Cohen S.P."/>
            <person name="Baruah I.K."/>
            <person name="Amoako-Attah I."/>
            <person name="Bukari Y."/>
            <person name="Meinhardt L.W."/>
            <person name="Bailey B.A."/>
        </authorList>
    </citation>
    <scope>NUCLEOTIDE SEQUENCE [LARGE SCALE GENOMIC DNA]</scope>
    <source>
        <strain evidence="2 3">GH-76</strain>
    </source>
</reference>
<dbReference type="Proteomes" id="UP001465976">
    <property type="component" value="Unassembled WGS sequence"/>
</dbReference>
<feature type="compositionally biased region" description="Acidic residues" evidence="1">
    <location>
        <begin position="175"/>
        <end position="184"/>
    </location>
</feature>
<keyword evidence="3" id="KW-1185">Reference proteome</keyword>
<protein>
    <submittedName>
        <fullName evidence="2">Uncharacterized protein</fullName>
    </submittedName>
</protein>